<name>A0A1N7F9S6_9ACTN</name>
<evidence type="ECO:0000313" key="2">
    <source>
        <dbReference type="EMBL" id="SIR97111.1"/>
    </source>
</evidence>
<feature type="compositionally biased region" description="Basic residues" evidence="1">
    <location>
        <begin position="104"/>
        <end position="113"/>
    </location>
</feature>
<gene>
    <name evidence="2" type="ORF">SAMN05421833_12159</name>
</gene>
<feature type="compositionally biased region" description="Low complexity" evidence="1">
    <location>
        <begin position="305"/>
        <end position="330"/>
    </location>
</feature>
<dbReference type="EMBL" id="FTNI01000021">
    <property type="protein sequence ID" value="SIR97111.1"/>
    <property type="molecule type" value="Genomic_DNA"/>
</dbReference>
<feature type="compositionally biased region" description="Low complexity" evidence="1">
    <location>
        <begin position="85"/>
        <end position="103"/>
    </location>
</feature>
<evidence type="ECO:0000313" key="3">
    <source>
        <dbReference type="Proteomes" id="UP000186096"/>
    </source>
</evidence>
<organism evidence="2 3">
    <name type="scientific">Microbispora rosea</name>
    <dbReference type="NCBI Taxonomy" id="58117"/>
    <lineage>
        <taxon>Bacteria</taxon>
        <taxon>Bacillati</taxon>
        <taxon>Actinomycetota</taxon>
        <taxon>Actinomycetes</taxon>
        <taxon>Streptosporangiales</taxon>
        <taxon>Streptosporangiaceae</taxon>
        <taxon>Microbispora</taxon>
    </lineage>
</organism>
<feature type="region of interest" description="Disordered" evidence="1">
    <location>
        <begin position="289"/>
        <end position="339"/>
    </location>
</feature>
<evidence type="ECO:0000256" key="1">
    <source>
        <dbReference type="SAM" id="MobiDB-lite"/>
    </source>
</evidence>
<feature type="region of interest" description="Disordered" evidence="1">
    <location>
        <begin position="17"/>
        <end position="113"/>
    </location>
</feature>
<protein>
    <submittedName>
        <fullName evidence="2">Uncharacterized protein</fullName>
    </submittedName>
</protein>
<keyword evidence="3" id="KW-1185">Reference proteome</keyword>
<reference evidence="3" key="1">
    <citation type="submission" date="2017-01" db="EMBL/GenBank/DDBJ databases">
        <authorList>
            <person name="Varghese N."/>
            <person name="Submissions S."/>
        </authorList>
    </citation>
    <scope>NUCLEOTIDE SEQUENCE [LARGE SCALE GENOMIC DNA]</scope>
    <source>
        <strain evidence="3">ATCC 12950</strain>
    </source>
</reference>
<dbReference type="STRING" id="58117.SAMN05421833_12159"/>
<dbReference type="AlphaFoldDB" id="A0A1N7F9S6"/>
<proteinExistence type="predicted"/>
<feature type="compositionally biased region" description="Low complexity" evidence="1">
    <location>
        <begin position="68"/>
        <end position="78"/>
    </location>
</feature>
<feature type="compositionally biased region" description="Basic residues" evidence="1">
    <location>
        <begin position="27"/>
        <end position="45"/>
    </location>
</feature>
<sequence length="339" mass="36477">MDLFDLGEEVEAITAWRDAGAKLSPAGRRRGTRPHRRVGRQRRQRPGPPAGGAGLAVRVQAGPPPGRAAPGGPQLLGRPPRRRAAAAVRRGGGVPVQPAAARHAGPRRRGRHHLGGVHVMTTPRVTDEEPAAWVEQRGRPGTPPAPSTCAAARWAWLIWCGSTSRARSPSRSAWPSAPRGDLRPNLVRIGEPAEVVWDWDDPDIKWRLTLPETQEIEGLLFDALAFDVTHEVLAEAGWVQTEDDCEEYTITLPEVVVPAARVPVVRLLHHDDDACTTGEVTVHPSEKARVRAPGAEGPPDVAPGCPTSPACRRCRPPTTSPHSPTCPSSTGRRSGRPAH</sequence>
<dbReference type="Proteomes" id="UP000186096">
    <property type="component" value="Unassembled WGS sequence"/>
</dbReference>
<accession>A0A1N7F9S6</accession>